<feature type="compositionally biased region" description="Basic residues" evidence="1">
    <location>
        <begin position="80"/>
        <end position="90"/>
    </location>
</feature>
<reference evidence="2 3" key="1">
    <citation type="submission" date="2016-06" db="EMBL/GenBank/DDBJ databases">
        <title>Evolution of pathogenesis and genome organization in the Tremellales.</title>
        <authorList>
            <person name="Cuomo C."/>
            <person name="Litvintseva A."/>
            <person name="Heitman J."/>
            <person name="Chen Y."/>
            <person name="Sun S."/>
            <person name="Springer D."/>
            <person name="Dromer F."/>
            <person name="Young S."/>
            <person name="Zeng Q."/>
            <person name="Chapman S."/>
            <person name="Gujja S."/>
            <person name="Saif S."/>
            <person name="Birren B."/>
        </authorList>
    </citation>
    <scope>NUCLEOTIDE SEQUENCE [LARGE SCALE GENOMIC DNA]</scope>
    <source>
        <strain evidence="2 3">ATCC 28783</strain>
    </source>
</reference>
<dbReference type="AlphaFoldDB" id="A0A4Q1BK09"/>
<dbReference type="EMBL" id="SDIL01000054">
    <property type="protein sequence ID" value="RXK38074.1"/>
    <property type="molecule type" value="Genomic_DNA"/>
</dbReference>
<evidence type="ECO:0000313" key="2">
    <source>
        <dbReference type="EMBL" id="RXK38074.1"/>
    </source>
</evidence>
<gene>
    <name evidence="2" type="ORF">M231_04633</name>
</gene>
<comment type="caution">
    <text evidence="2">The sequence shown here is derived from an EMBL/GenBank/DDBJ whole genome shotgun (WGS) entry which is preliminary data.</text>
</comment>
<evidence type="ECO:0000313" key="3">
    <source>
        <dbReference type="Proteomes" id="UP000289152"/>
    </source>
</evidence>
<feature type="region of interest" description="Disordered" evidence="1">
    <location>
        <begin position="25"/>
        <end position="105"/>
    </location>
</feature>
<dbReference type="VEuPathDB" id="FungiDB:TREMEDRAFT_62665"/>
<proteinExistence type="predicted"/>
<dbReference type="InParanoid" id="A0A4Q1BK09"/>
<protein>
    <submittedName>
        <fullName evidence="2">Uncharacterized protein</fullName>
    </submittedName>
</protein>
<feature type="compositionally biased region" description="Polar residues" evidence="1">
    <location>
        <begin position="45"/>
        <end position="79"/>
    </location>
</feature>
<sequence>MSAEESQYWDQDQYYDGDCEEIEVERDDEDLSQPLQDLSLVPFRRSNTGPGTISSSLTNSQLSRASTFNTSKATNTSKSGVRKPGSKTSKRSNSNKFPSRALTKPKDPLSFIDDLPFLPDPRHKVYLRQRLETLCSLVHLYPAQDSMRGSAYTTIIPHPSKSMEYKTKINNTDVPPNDTVEPLSRSDSRSFRRTNSTMSLPSSPSRSRRSNYSITYEDKLSLDHLAACIYSWASQSLVSKPRWIDLKVWVNNTVDVIKSQLMGLSTAIDTAIHHLQSQKRYEEMNRMKKSGEGSMRYIMDKQSLNKRIEEKEEEWKIISYASWRSIDETGTENQAIWEISLKEIGNPFASSTEVNKPLGQQRLVDQGELQYLPRPEERAMPWEDQSDFWER</sequence>
<dbReference type="Proteomes" id="UP000289152">
    <property type="component" value="Unassembled WGS sequence"/>
</dbReference>
<keyword evidence="3" id="KW-1185">Reference proteome</keyword>
<evidence type="ECO:0000256" key="1">
    <source>
        <dbReference type="SAM" id="MobiDB-lite"/>
    </source>
</evidence>
<name>A0A4Q1BK09_TREME</name>
<accession>A0A4Q1BK09</accession>
<organism evidence="2 3">
    <name type="scientific">Tremella mesenterica</name>
    <name type="common">Jelly fungus</name>
    <dbReference type="NCBI Taxonomy" id="5217"/>
    <lineage>
        <taxon>Eukaryota</taxon>
        <taxon>Fungi</taxon>
        <taxon>Dikarya</taxon>
        <taxon>Basidiomycota</taxon>
        <taxon>Agaricomycotina</taxon>
        <taxon>Tremellomycetes</taxon>
        <taxon>Tremellales</taxon>
        <taxon>Tremellaceae</taxon>
        <taxon>Tremella</taxon>
    </lineage>
</organism>
<feature type="region of interest" description="Disordered" evidence="1">
    <location>
        <begin position="168"/>
        <end position="211"/>
    </location>
</feature>